<evidence type="ECO:0000256" key="2">
    <source>
        <dbReference type="SAM" id="MobiDB-lite"/>
    </source>
</evidence>
<keyword evidence="4" id="KW-1185">Reference proteome</keyword>
<dbReference type="EMBL" id="AFYH01041686">
    <property type="status" value="NOT_ANNOTATED_CDS"/>
    <property type="molecule type" value="Genomic_DNA"/>
</dbReference>
<dbReference type="HOGENOM" id="CLU_010570_0_0_1"/>
<dbReference type="EMBL" id="AFYH01041688">
    <property type="status" value="NOT_ANNOTATED_CDS"/>
    <property type="molecule type" value="Genomic_DNA"/>
</dbReference>
<dbReference type="EMBL" id="AFYH01041687">
    <property type="status" value="NOT_ANNOTATED_CDS"/>
    <property type="molecule type" value="Genomic_DNA"/>
</dbReference>
<dbReference type="EMBL" id="AFYH01041684">
    <property type="status" value="NOT_ANNOTATED_CDS"/>
    <property type="molecule type" value="Genomic_DNA"/>
</dbReference>
<dbReference type="GO" id="GO:0005814">
    <property type="term" value="C:centriole"/>
    <property type="evidence" value="ECO:0007669"/>
    <property type="project" value="TreeGrafter"/>
</dbReference>
<dbReference type="PANTHER" id="PTHR46657">
    <property type="entry name" value="CENTROSOMAL PROTEIN OF 128 KDA"/>
    <property type="match status" value="1"/>
</dbReference>
<evidence type="ECO:0000313" key="3">
    <source>
        <dbReference type="Ensembl" id="ENSLACP00000019024.1"/>
    </source>
</evidence>
<reference evidence="3" key="3">
    <citation type="submission" date="2025-09" db="UniProtKB">
        <authorList>
            <consortium name="Ensembl"/>
        </authorList>
    </citation>
    <scope>IDENTIFICATION</scope>
</reference>
<feature type="compositionally biased region" description="Low complexity" evidence="2">
    <location>
        <begin position="333"/>
        <end position="342"/>
    </location>
</feature>
<feature type="compositionally biased region" description="Polar residues" evidence="2">
    <location>
        <begin position="108"/>
        <end position="119"/>
    </location>
</feature>
<name>H3BAV3_LATCH</name>
<dbReference type="GO" id="GO:0000922">
    <property type="term" value="C:spindle pole"/>
    <property type="evidence" value="ECO:0007669"/>
    <property type="project" value="TreeGrafter"/>
</dbReference>
<feature type="region of interest" description="Disordered" evidence="2">
    <location>
        <begin position="333"/>
        <end position="354"/>
    </location>
</feature>
<dbReference type="OMA" id="ITSTLQX"/>
<reference evidence="3" key="2">
    <citation type="submission" date="2025-08" db="UniProtKB">
        <authorList>
            <consortium name="Ensembl"/>
        </authorList>
    </citation>
    <scope>IDENTIFICATION</scope>
</reference>
<dbReference type="InterPro" id="IPR026652">
    <property type="entry name" value="CEP128"/>
</dbReference>
<feature type="compositionally biased region" description="Polar residues" evidence="2">
    <location>
        <begin position="1"/>
        <end position="17"/>
    </location>
</feature>
<dbReference type="eggNOG" id="ENOG502QRR8">
    <property type="taxonomic scope" value="Eukaryota"/>
</dbReference>
<gene>
    <name evidence="3" type="primary">CEP128</name>
</gene>
<feature type="coiled-coil region" evidence="1">
    <location>
        <begin position="215"/>
        <end position="249"/>
    </location>
</feature>
<feature type="region of interest" description="Disordered" evidence="2">
    <location>
        <begin position="1"/>
        <end position="38"/>
    </location>
</feature>
<dbReference type="AlphaFoldDB" id="H3BAV3"/>
<feature type="region of interest" description="Disordered" evidence="2">
    <location>
        <begin position="285"/>
        <end position="305"/>
    </location>
</feature>
<dbReference type="FunCoup" id="H3BAV3">
    <property type="interactions" value="932"/>
</dbReference>
<feature type="region of interest" description="Disordered" evidence="2">
    <location>
        <begin position="98"/>
        <end position="159"/>
    </location>
</feature>
<evidence type="ECO:0000313" key="4">
    <source>
        <dbReference type="Proteomes" id="UP000008672"/>
    </source>
</evidence>
<feature type="region of interest" description="Disordered" evidence="2">
    <location>
        <begin position="508"/>
        <end position="530"/>
    </location>
</feature>
<dbReference type="Proteomes" id="UP000008672">
    <property type="component" value="Unassembled WGS sequence"/>
</dbReference>
<reference evidence="4" key="1">
    <citation type="submission" date="2011-08" db="EMBL/GenBank/DDBJ databases">
        <title>The draft genome of Latimeria chalumnae.</title>
        <authorList>
            <person name="Di Palma F."/>
            <person name="Alfoldi J."/>
            <person name="Johnson J."/>
            <person name="Berlin A."/>
            <person name="Gnerre S."/>
            <person name="Jaffe D."/>
            <person name="MacCallum I."/>
            <person name="Young S."/>
            <person name="Walker B.J."/>
            <person name="Lander E."/>
            <person name="Lindblad-Toh K."/>
        </authorList>
    </citation>
    <scope>NUCLEOTIDE SEQUENCE [LARGE SCALE GENOMIC DNA]</scope>
    <source>
        <strain evidence="4">Wild caught</strain>
    </source>
</reference>
<feature type="region of interest" description="Disordered" evidence="2">
    <location>
        <begin position="557"/>
        <end position="581"/>
    </location>
</feature>
<sequence>MAESSSDSDTFLRSQGRQRGFVRDAPLGSLGGGRASGTNDITEKIYTLADTLQDTNRNLRNVDQLLGQYRVRSSQQSDAMTSLKEDLEDSLNQLRNQRLNRNVGGRSASLSTLHTSDLDGTSAAESRRYQPTSPLRDYQDSAGSRRRRSRSASVRFVDEIDQPDQLHSLHQSLRDLSSDQLRLGDDIQREISWRNRRDVETKKTLEELSHRLGDSQRQETVSERVERRLQEIEREMRTERHLVDRRQEQLGQMSLQLQEAIKKRDGKLEEIDAVTRSRLLQSEREKSQIEQELERTRKRLDQSEGGRDVLHRQVDDLRARLLKMEQDRTDLQQRLSQVSSLQRSRHEDEEEERQARAGNEIIKKFKKNISKKMSYLFFLVLFHLAASQLLCARLQDYLFIYFFNYFYVLTSDLEKREKQQLRMLEQLREIQAHCEDSDSEQRRTAQHVEGLVRQLKESGREADEYLAQAKRAEQLRAESEKKKEELRVKAQESIRQWKLRYRKMEQELEKQKEHTGPLLERSNQVSKEKESLQTQLLSAVHQMETLRSELSDALAKRAQREEDLHHKEAELEETRSQQRDLEREIREVQDAANKLEAEMQKQRSLQAQLSDENRRLEDEVSTLARRHELDREALLEMQGTVKDLSATRAELTRKVAEEEKSRKEAEKRVLELGAERDCAFEEVSVGGRQLKLEREVHQKELADLRAELQSSKSKQEKNLQEVLRHFKEEREELESRIGALKEQAELAESRNVARAQHSQAEKMKAERDRLTEQLTASEEENVKLRRKYQLLKQELEEKKKTHPVHNIIHTGLSYKARNQLKSQLLVLSVTQLSLVLVHGTELDAGQHESSRSIFVVLQAVSQMPGLLKDPHRWLAETKTRLQWVCEEVKEREAQQRKLRRHLQQSREQLKGLALNKDSEQQLYLEQISKQEQLLEEIHKEKRGES</sequence>
<dbReference type="Ensembl" id="ENSLACT00000019157.1">
    <property type="protein sequence ID" value="ENSLACP00000019024.1"/>
    <property type="gene ID" value="ENSLACG00000016739.1"/>
</dbReference>
<dbReference type="GeneTree" id="ENSGT00390000007020"/>
<protein>
    <submittedName>
        <fullName evidence="3">Centrosomal protein 128</fullName>
    </submittedName>
</protein>
<dbReference type="PANTHER" id="PTHR46657:SF1">
    <property type="entry name" value="CENTROSOMAL PROTEIN OF 128 KDA"/>
    <property type="match status" value="1"/>
</dbReference>
<evidence type="ECO:0000256" key="1">
    <source>
        <dbReference type="SAM" id="Coils"/>
    </source>
</evidence>
<accession>H3BAV3</accession>
<dbReference type="STRING" id="7897.ENSLACP00000019024"/>
<keyword evidence="1" id="KW-0175">Coiled coil</keyword>
<dbReference type="InParanoid" id="H3BAV3"/>
<dbReference type="EMBL" id="AFYH01041685">
    <property type="status" value="NOT_ANNOTATED_CDS"/>
    <property type="molecule type" value="Genomic_DNA"/>
</dbReference>
<proteinExistence type="predicted"/>
<organism evidence="3 4">
    <name type="scientific">Latimeria chalumnae</name>
    <name type="common">Coelacanth</name>
    <dbReference type="NCBI Taxonomy" id="7897"/>
    <lineage>
        <taxon>Eukaryota</taxon>
        <taxon>Metazoa</taxon>
        <taxon>Chordata</taxon>
        <taxon>Craniata</taxon>
        <taxon>Vertebrata</taxon>
        <taxon>Euteleostomi</taxon>
        <taxon>Coelacanthiformes</taxon>
        <taxon>Coelacanthidae</taxon>
        <taxon>Latimeria</taxon>
    </lineage>
</organism>